<protein>
    <submittedName>
        <fullName evidence="3">Uncharacterized protein</fullName>
    </submittedName>
</protein>
<proteinExistence type="predicted"/>
<evidence type="ECO:0000313" key="4">
    <source>
        <dbReference type="Proteomes" id="UP000031443"/>
    </source>
</evidence>
<feature type="signal peptide" evidence="2">
    <location>
        <begin position="1"/>
        <end position="22"/>
    </location>
</feature>
<gene>
    <name evidence="3" type="ORF">UY3_18948</name>
</gene>
<keyword evidence="2" id="KW-0732">Signal</keyword>
<feature type="compositionally biased region" description="Polar residues" evidence="1">
    <location>
        <begin position="95"/>
        <end position="114"/>
    </location>
</feature>
<reference evidence="4" key="1">
    <citation type="journal article" date="2013" name="Nat. Genet.">
        <title>The draft genomes of soft-shell turtle and green sea turtle yield insights into the development and evolution of the turtle-specific body plan.</title>
        <authorList>
            <person name="Wang Z."/>
            <person name="Pascual-Anaya J."/>
            <person name="Zadissa A."/>
            <person name="Li W."/>
            <person name="Niimura Y."/>
            <person name="Huang Z."/>
            <person name="Li C."/>
            <person name="White S."/>
            <person name="Xiong Z."/>
            <person name="Fang D."/>
            <person name="Wang B."/>
            <person name="Ming Y."/>
            <person name="Chen Y."/>
            <person name="Zheng Y."/>
            <person name="Kuraku S."/>
            <person name="Pignatelli M."/>
            <person name="Herrero J."/>
            <person name="Beal K."/>
            <person name="Nozawa M."/>
            <person name="Li Q."/>
            <person name="Wang J."/>
            <person name="Zhang H."/>
            <person name="Yu L."/>
            <person name="Shigenobu S."/>
            <person name="Wang J."/>
            <person name="Liu J."/>
            <person name="Flicek P."/>
            <person name="Searle S."/>
            <person name="Wang J."/>
            <person name="Kuratani S."/>
            <person name="Yin Y."/>
            <person name="Aken B."/>
            <person name="Zhang G."/>
            <person name="Irie N."/>
        </authorList>
    </citation>
    <scope>NUCLEOTIDE SEQUENCE [LARGE SCALE GENOMIC DNA]</scope>
</reference>
<evidence type="ECO:0000256" key="2">
    <source>
        <dbReference type="SAM" id="SignalP"/>
    </source>
</evidence>
<feature type="region of interest" description="Disordered" evidence="1">
    <location>
        <begin position="31"/>
        <end position="118"/>
    </location>
</feature>
<organism evidence="3 4">
    <name type="scientific">Chelonia mydas</name>
    <name type="common">Green sea-turtle</name>
    <name type="synonym">Chelonia agassizi</name>
    <dbReference type="NCBI Taxonomy" id="8469"/>
    <lineage>
        <taxon>Eukaryota</taxon>
        <taxon>Metazoa</taxon>
        <taxon>Chordata</taxon>
        <taxon>Craniata</taxon>
        <taxon>Vertebrata</taxon>
        <taxon>Euteleostomi</taxon>
        <taxon>Archelosauria</taxon>
        <taxon>Testudinata</taxon>
        <taxon>Testudines</taxon>
        <taxon>Cryptodira</taxon>
        <taxon>Durocryptodira</taxon>
        <taxon>Americhelydia</taxon>
        <taxon>Chelonioidea</taxon>
        <taxon>Cheloniidae</taxon>
        <taxon>Chelonia</taxon>
    </lineage>
</organism>
<dbReference type="AlphaFoldDB" id="M7AI49"/>
<evidence type="ECO:0000256" key="1">
    <source>
        <dbReference type="SAM" id="MobiDB-lite"/>
    </source>
</evidence>
<accession>M7AI49</accession>
<sequence length="199" mass="21043">MKVYAVTTIAVLLVQLSFLVQAGDEKGLVAPEKQVGAERARKAPQPSDGGEKAPEGSSVRCQPAARVQKKAGEDGVGARSHSKLLSKPQRESSKQKATSKLQPPKSNSPASSNHLEGHGKFNTDTYSCPGIQSKTCQKPSDCDGCLGLYTCKLPQGKCGLKAVSRKTGATLAALETEIICRSETAAVDIDSTLFWRNGT</sequence>
<evidence type="ECO:0000313" key="3">
    <source>
        <dbReference type="EMBL" id="EMP24004.1"/>
    </source>
</evidence>
<feature type="chain" id="PRO_5004079442" evidence="2">
    <location>
        <begin position="23"/>
        <end position="199"/>
    </location>
</feature>
<dbReference type="EMBL" id="KB604211">
    <property type="protein sequence ID" value="EMP24004.1"/>
    <property type="molecule type" value="Genomic_DNA"/>
</dbReference>
<keyword evidence="4" id="KW-1185">Reference proteome</keyword>
<name>M7AI49_CHEMY</name>
<dbReference type="Proteomes" id="UP000031443">
    <property type="component" value="Unassembled WGS sequence"/>
</dbReference>